<keyword evidence="2" id="KW-1185">Reference proteome</keyword>
<proteinExistence type="predicted"/>
<comment type="caution">
    <text evidence="1">The sequence shown here is derived from an EMBL/GenBank/DDBJ whole genome shotgun (WGS) entry which is preliminary data.</text>
</comment>
<dbReference type="Proteomes" id="UP000320593">
    <property type="component" value="Unassembled WGS sequence"/>
</dbReference>
<sequence>MFLTEINVVIFSQPERYSAMQPMFWPFMFAPTRPPVADTRQRRLKDLEDRMSTFLTTKRTSACETVLDQVEASRAELRKARSASV</sequence>
<evidence type="ECO:0000313" key="2">
    <source>
        <dbReference type="Proteomes" id="UP000320593"/>
    </source>
</evidence>
<reference evidence="1 2" key="1">
    <citation type="submission" date="2019-07" db="EMBL/GenBank/DDBJ databases">
        <title>Genomic Encyclopedia of Archaeal and Bacterial Type Strains, Phase II (KMG-II): from individual species to whole genera.</title>
        <authorList>
            <person name="Goeker M."/>
        </authorList>
    </citation>
    <scope>NUCLEOTIDE SEQUENCE [LARGE SCALE GENOMIC DNA]</scope>
    <source>
        <strain evidence="1 2">ATCC BAA-252</strain>
    </source>
</reference>
<protein>
    <submittedName>
        <fullName evidence="1">Uncharacterized protein</fullName>
    </submittedName>
</protein>
<gene>
    <name evidence="1" type="ORF">JM93_00755</name>
</gene>
<accession>A0A562TK05</accession>
<dbReference type="EMBL" id="VLLF01000001">
    <property type="protein sequence ID" value="TWI93200.1"/>
    <property type="molecule type" value="Genomic_DNA"/>
</dbReference>
<evidence type="ECO:0000313" key="1">
    <source>
        <dbReference type="EMBL" id="TWI93200.1"/>
    </source>
</evidence>
<name>A0A562TK05_9HYPH</name>
<dbReference type="AlphaFoldDB" id="A0A562TK05"/>
<organism evidence="1 2">
    <name type="scientific">Roseibium hamelinense</name>
    <dbReference type="NCBI Taxonomy" id="150831"/>
    <lineage>
        <taxon>Bacteria</taxon>
        <taxon>Pseudomonadati</taxon>
        <taxon>Pseudomonadota</taxon>
        <taxon>Alphaproteobacteria</taxon>
        <taxon>Hyphomicrobiales</taxon>
        <taxon>Stappiaceae</taxon>
        <taxon>Roseibium</taxon>
    </lineage>
</organism>